<comment type="caution">
    <text evidence="1">The sequence shown here is derived from an EMBL/GenBank/DDBJ whole genome shotgun (WGS) entry which is preliminary data.</text>
</comment>
<proteinExistence type="predicted"/>
<evidence type="ECO:0000313" key="1">
    <source>
        <dbReference type="EMBL" id="KAK4749748.1"/>
    </source>
</evidence>
<sequence length="230" mass="24720">MGGFGTASATMVVPNCATFTSDYFSDHDSFFNNNPLQSTVPSCSTIWTTTPSRCLAHQMGKSLGTSSELYLHPNTFPPILPQSASSLFTTGLSHSVTPPPPPPPECLTMKPFRLDENQFWCLDNSSKNDNSTSVSSSAENNGVFSWGAVKEASSSVSHIIDSHDQMEGVKWTATDYIQNSCLSMAAAAAAASLQNQTQQSSYSEIKSEGYHFITSSGSSSLPWPQESHIS</sequence>
<name>A0AAN7GYX6_9MYRT</name>
<reference evidence="1 2" key="1">
    <citation type="journal article" date="2023" name="Hortic Res">
        <title>Pangenome of water caltrop reveals structural variations and asymmetric subgenome divergence after allopolyploidization.</title>
        <authorList>
            <person name="Zhang X."/>
            <person name="Chen Y."/>
            <person name="Wang L."/>
            <person name="Yuan Y."/>
            <person name="Fang M."/>
            <person name="Shi L."/>
            <person name="Lu R."/>
            <person name="Comes H.P."/>
            <person name="Ma Y."/>
            <person name="Chen Y."/>
            <person name="Huang G."/>
            <person name="Zhou Y."/>
            <person name="Zheng Z."/>
            <person name="Qiu Y."/>
        </authorList>
    </citation>
    <scope>NUCLEOTIDE SEQUENCE [LARGE SCALE GENOMIC DNA]</scope>
    <source>
        <tissue evidence="1">Roots</tissue>
    </source>
</reference>
<organism evidence="1 2">
    <name type="scientific">Trapa incisa</name>
    <dbReference type="NCBI Taxonomy" id="236973"/>
    <lineage>
        <taxon>Eukaryota</taxon>
        <taxon>Viridiplantae</taxon>
        <taxon>Streptophyta</taxon>
        <taxon>Embryophyta</taxon>
        <taxon>Tracheophyta</taxon>
        <taxon>Spermatophyta</taxon>
        <taxon>Magnoliopsida</taxon>
        <taxon>eudicotyledons</taxon>
        <taxon>Gunneridae</taxon>
        <taxon>Pentapetalae</taxon>
        <taxon>rosids</taxon>
        <taxon>malvids</taxon>
        <taxon>Myrtales</taxon>
        <taxon>Lythraceae</taxon>
        <taxon>Trapa</taxon>
    </lineage>
</organism>
<dbReference type="Proteomes" id="UP001345219">
    <property type="component" value="Chromosome 21"/>
</dbReference>
<accession>A0AAN7GYX6</accession>
<protein>
    <submittedName>
        <fullName evidence="1">Uncharacterized protein</fullName>
    </submittedName>
</protein>
<dbReference type="EMBL" id="JAXIOK010000018">
    <property type="protein sequence ID" value="KAK4749748.1"/>
    <property type="molecule type" value="Genomic_DNA"/>
</dbReference>
<evidence type="ECO:0000313" key="2">
    <source>
        <dbReference type="Proteomes" id="UP001345219"/>
    </source>
</evidence>
<keyword evidence="2" id="KW-1185">Reference proteome</keyword>
<gene>
    <name evidence="1" type="ORF">SAY87_027197</name>
</gene>
<dbReference type="AlphaFoldDB" id="A0AAN7GYX6"/>